<dbReference type="AlphaFoldDB" id="A0A5E5BWZ9"/>
<proteinExistence type="predicted"/>
<name>A0A5E5BWZ9_9BURK</name>
<dbReference type="Proteomes" id="UP000382040">
    <property type="component" value="Unassembled WGS sequence"/>
</dbReference>
<protein>
    <submittedName>
        <fullName evidence="1">Uncharacterized protein</fullName>
    </submittedName>
</protein>
<sequence>MKIIWSMTNGCGYLIKSRKRASKVKRIVATANEESNSMHEDIANREA</sequence>
<dbReference type="EMBL" id="CABPST010000010">
    <property type="protein sequence ID" value="VVE89652.1"/>
    <property type="molecule type" value="Genomic_DNA"/>
</dbReference>
<reference evidence="1 2" key="1">
    <citation type="submission" date="2019-08" db="EMBL/GenBank/DDBJ databases">
        <authorList>
            <person name="Peeters C."/>
        </authorList>
    </citation>
    <scope>NUCLEOTIDE SEQUENCE [LARGE SCALE GENOMIC DNA]</scope>
    <source>
        <strain evidence="1 2">LMG 20603</strain>
    </source>
</reference>
<gene>
    <name evidence="1" type="ORF">PBR20603_03624</name>
</gene>
<keyword evidence="2" id="KW-1185">Reference proteome</keyword>
<evidence type="ECO:0000313" key="1">
    <source>
        <dbReference type="EMBL" id="VVE89652.1"/>
    </source>
</evidence>
<accession>A0A5E5BWZ9</accession>
<evidence type="ECO:0000313" key="2">
    <source>
        <dbReference type="Proteomes" id="UP000382040"/>
    </source>
</evidence>
<organism evidence="1 2">
    <name type="scientific">Pandoraea bronchicola</name>
    <dbReference type="NCBI Taxonomy" id="2508287"/>
    <lineage>
        <taxon>Bacteria</taxon>
        <taxon>Pseudomonadati</taxon>
        <taxon>Pseudomonadota</taxon>
        <taxon>Betaproteobacteria</taxon>
        <taxon>Burkholderiales</taxon>
        <taxon>Burkholderiaceae</taxon>
        <taxon>Pandoraea</taxon>
    </lineage>
</organism>